<reference evidence="3" key="1">
    <citation type="journal article" date="2019" name="Int. J. Syst. Evol. Microbiol.">
        <title>The Global Catalogue of Microorganisms (GCM) 10K type strain sequencing project: providing services to taxonomists for standard genome sequencing and annotation.</title>
        <authorList>
            <consortium name="The Broad Institute Genomics Platform"/>
            <consortium name="The Broad Institute Genome Sequencing Center for Infectious Disease"/>
            <person name="Wu L."/>
            <person name="Ma J."/>
        </authorList>
    </citation>
    <scope>NUCLEOTIDE SEQUENCE [LARGE SCALE GENOMIC DNA]</scope>
    <source>
        <strain evidence="3">CGMCC 4.7466</strain>
    </source>
</reference>
<name>A0ABV9T2K4_9BACT</name>
<dbReference type="RefSeq" id="WP_377065533.1">
    <property type="nucleotide sequence ID" value="NZ_JBHSJJ010000008.1"/>
</dbReference>
<dbReference type="EMBL" id="JBHSJJ010000008">
    <property type="protein sequence ID" value="MFC4872950.1"/>
    <property type="molecule type" value="Genomic_DNA"/>
</dbReference>
<dbReference type="PANTHER" id="PTHR30203">
    <property type="entry name" value="OUTER MEMBRANE CATION EFFLUX PROTEIN"/>
    <property type="match status" value="1"/>
</dbReference>
<keyword evidence="3" id="KW-1185">Reference proteome</keyword>
<keyword evidence="1" id="KW-0175">Coiled coil</keyword>
<evidence type="ECO:0000313" key="2">
    <source>
        <dbReference type="EMBL" id="MFC4872950.1"/>
    </source>
</evidence>
<comment type="caution">
    <text evidence="2">The sequence shown here is derived from an EMBL/GenBank/DDBJ whole genome shotgun (WGS) entry which is preliminary data.</text>
</comment>
<dbReference type="InterPro" id="IPR010131">
    <property type="entry name" value="MdtP/NodT-like"/>
</dbReference>
<dbReference type="Proteomes" id="UP001595818">
    <property type="component" value="Unassembled WGS sequence"/>
</dbReference>
<dbReference type="SUPFAM" id="SSF56954">
    <property type="entry name" value="Outer membrane efflux proteins (OEP)"/>
    <property type="match status" value="1"/>
</dbReference>
<evidence type="ECO:0000256" key="1">
    <source>
        <dbReference type="SAM" id="Coils"/>
    </source>
</evidence>
<gene>
    <name evidence="2" type="ORF">ACFPFU_14730</name>
</gene>
<sequence length="454" mass="51996">MLLIRTGLVVGQGTLTYDDFLEWVRSYHPVARQADVTLEMGRQELRMARGGFDPLLYGTLDEKNYNGREYYNKREAGVLVPTMAGVELKGLVEQNRGVYLNSENNVPQGGLMALGASVNVGQGLFIDRRRAALRQAEIFAASTSEERRQLLNGLYLDATQAYWNWAGAYADLLVREEGVRLAEIRFEGIKSSYEQGDLPAIDTVEAYTQVLNRVIHLQEAENRFFARTQDLNVYLWDEDQNPIFLEQGVLPEGLENEYFDQVDINAFRSAIVEHPDLRLLDYDLEYLNVDRRWKAEQLKPVVKINYNFLTESFNGLENAPFFENNYKWGIQISTPIFLRKERGALGVTKAKINMVEYKRDLQYQQLSARLEQEYNNLLVLNKQVNTFEDNIAGLERLLEGEKIRFDMGESSLFLINARETSLFDAILVMNSIFVQKNISFSRVRTAAGLGFDGP</sequence>
<dbReference type="PANTHER" id="PTHR30203:SF24">
    <property type="entry name" value="BLR4935 PROTEIN"/>
    <property type="match status" value="1"/>
</dbReference>
<feature type="coiled-coil region" evidence="1">
    <location>
        <begin position="363"/>
        <end position="404"/>
    </location>
</feature>
<accession>A0ABV9T2K4</accession>
<evidence type="ECO:0000313" key="3">
    <source>
        <dbReference type="Proteomes" id="UP001595818"/>
    </source>
</evidence>
<proteinExistence type="predicted"/>
<protein>
    <submittedName>
        <fullName evidence="2">TolC family protein</fullName>
    </submittedName>
</protein>
<organism evidence="2 3">
    <name type="scientific">Negadavirga shengliensis</name>
    <dbReference type="NCBI Taxonomy" id="1389218"/>
    <lineage>
        <taxon>Bacteria</taxon>
        <taxon>Pseudomonadati</taxon>
        <taxon>Bacteroidota</taxon>
        <taxon>Cytophagia</taxon>
        <taxon>Cytophagales</taxon>
        <taxon>Cyclobacteriaceae</taxon>
        <taxon>Negadavirga</taxon>
    </lineage>
</organism>
<dbReference type="Gene3D" id="1.20.1600.10">
    <property type="entry name" value="Outer membrane efflux proteins (OEP)"/>
    <property type="match status" value="1"/>
</dbReference>